<dbReference type="InterPro" id="IPR001478">
    <property type="entry name" value="PDZ"/>
</dbReference>
<dbReference type="SMART" id="SM00228">
    <property type="entry name" value="PDZ"/>
    <property type="match status" value="1"/>
</dbReference>
<sequence length="432" mass="48630">MSLAVSMFRWLDMLEKEFDKAFVELDSILGYIDYDDGIFIADGRKKLAILSSVFSQLSHKSQTIFENNAKYEAELIGLRTELSEARATVTILEKEVKNSLLQLHSVQLQLHSKGENAADLQIIKTKLENDLTQFRQNAIKESQVTEEIKIVKKENDALRKYITQIQGEVCGARLAAKYLEKELAGRIQQIQLLGRNLKPQEHEMLWNQIESEIFLHRHKTVIRACKKNPKKNKKNSSSSSHNNKEKQETVNITKHSGDKIVVKFYREKSEGLGISITGGKEHGIPVIISEIHEGMLASRCEDLQTGDAILAVNSINLENVSHEEAVSILSALSGNVTMEVWRVIDTSSEDEEWETNYNSRYSTVGLLDDPNEISMDSDINMTNSPAPNSNKKDVNISSLRSSLAELKLAQSLRKINKDMSPADEASPQPTHI</sequence>
<feature type="compositionally biased region" description="Basic residues" evidence="2">
    <location>
        <begin position="225"/>
        <end position="234"/>
    </location>
</feature>
<evidence type="ECO:0000259" key="3">
    <source>
        <dbReference type="PROSITE" id="PS50106"/>
    </source>
</evidence>
<dbReference type="Pfam" id="PF00595">
    <property type="entry name" value="PDZ"/>
    <property type="match status" value="1"/>
</dbReference>
<dbReference type="Proteomes" id="UP001652625">
    <property type="component" value="Chromosome 03"/>
</dbReference>
<feature type="compositionally biased region" description="Polar residues" evidence="2">
    <location>
        <begin position="377"/>
        <end position="393"/>
    </location>
</feature>
<feature type="region of interest" description="Disordered" evidence="2">
    <location>
        <begin position="372"/>
        <end position="393"/>
    </location>
</feature>
<keyword evidence="4" id="KW-1185">Reference proteome</keyword>
<evidence type="ECO:0000256" key="2">
    <source>
        <dbReference type="SAM" id="MobiDB-lite"/>
    </source>
</evidence>
<evidence type="ECO:0000256" key="1">
    <source>
        <dbReference type="SAM" id="Coils"/>
    </source>
</evidence>
<proteinExistence type="predicted"/>
<keyword evidence="1" id="KW-0175">Coiled coil</keyword>
<reference evidence="5" key="1">
    <citation type="submission" date="2025-08" db="UniProtKB">
        <authorList>
            <consortium name="RefSeq"/>
        </authorList>
    </citation>
    <scope>IDENTIFICATION</scope>
</reference>
<gene>
    <name evidence="5" type="primary">LOC100204245</name>
</gene>
<dbReference type="RefSeq" id="XP_065648552.1">
    <property type="nucleotide sequence ID" value="XM_065792480.1"/>
</dbReference>
<dbReference type="GeneID" id="100204245"/>
<dbReference type="SUPFAM" id="SSF50156">
    <property type="entry name" value="PDZ domain-like"/>
    <property type="match status" value="1"/>
</dbReference>
<dbReference type="PANTHER" id="PTHR16528">
    <property type="entry name" value="GOLGI-ASSOCIATED PDZ AND COILED-COIL MOTIF-CONTAINING"/>
    <property type="match status" value="1"/>
</dbReference>
<dbReference type="PROSITE" id="PS50106">
    <property type="entry name" value="PDZ"/>
    <property type="match status" value="1"/>
</dbReference>
<dbReference type="Gene3D" id="2.30.42.10">
    <property type="match status" value="1"/>
</dbReference>
<dbReference type="InterPro" id="IPR036034">
    <property type="entry name" value="PDZ_sf"/>
</dbReference>
<protein>
    <submittedName>
        <fullName evidence="5">Golgi-associated PDZ and coiled-coil motif-containing protein isoform X2</fullName>
    </submittedName>
</protein>
<dbReference type="InterPro" id="IPR038879">
    <property type="entry name" value="GOPC"/>
</dbReference>
<name>A0ABM4BHP0_HYDVU</name>
<dbReference type="PANTHER" id="PTHR16528:SF2">
    <property type="entry name" value="GOLGI-ASSOCIATED PDZ AND COILED-COIL MOTIF-CONTAINING PROTEIN"/>
    <property type="match status" value="1"/>
</dbReference>
<organism evidence="4 5">
    <name type="scientific">Hydra vulgaris</name>
    <name type="common">Hydra</name>
    <name type="synonym">Hydra attenuata</name>
    <dbReference type="NCBI Taxonomy" id="6087"/>
    <lineage>
        <taxon>Eukaryota</taxon>
        <taxon>Metazoa</taxon>
        <taxon>Cnidaria</taxon>
        <taxon>Hydrozoa</taxon>
        <taxon>Hydroidolina</taxon>
        <taxon>Anthoathecata</taxon>
        <taxon>Aplanulata</taxon>
        <taxon>Hydridae</taxon>
        <taxon>Hydra</taxon>
    </lineage>
</organism>
<feature type="region of interest" description="Disordered" evidence="2">
    <location>
        <begin position="225"/>
        <end position="252"/>
    </location>
</feature>
<evidence type="ECO:0000313" key="4">
    <source>
        <dbReference type="Proteomes" id="UP001652625"/>
    </source>
</evidence>
<feature type="coiled-coil region" evidence="1">
    <location>
        <begin position="68"/>
        <end position="137"/>
    </location>
</feature>
<evidence type="ECO:0000313" key="5">
    <source>
        <dbReference type="RefSeq" id="XP_065648552.1"/>
    </source>
</evidence>
<accession>A0ABM4BHP0</accession>
<feature type="domain" description="PDZ" evidence="3">
    <location>
        <begin position="261"/>
        <end position="344"/>
    </location>
</feature>